<reference evidence="2 3" key="1">
    <citation type="submission" date="2019-03" db="EMBL/GenBank/DDBJ databases">
        <title>First draft genome of Liparis tanakae, snailfish: a comprehensive survey of snailfish specific genes.</title>
        <authorList>
            <person name="Kim W."/>
            <person name="Song I."/>
            <person name="Jeong J.-H."/>
            <person name="Kim D."/>
            <person name="Kim S."/>
            <person name="Ryu S."/>
            <person name="Song J.Y."/>
            <person name="Lee S.K."/>
        </authorList>
    </citation>
    <scope>NUCLEOTIDE SEQUENCE [LARGE SCALE GENOMIC DNA]</scope>
    <source>
        <tissue evidence="2">Muscle</tissue>
    </source>
</reference>
<name>A0A4Z2FBA7_9TELE</name>
<evidence type="ECO:0000313" key="3">
    <source>
        <dbReference type="Proteomes" id="UP000314294"/>
    </source>
</evidence>
<organism evidence="2 3">
    <name type="scientific">Liparis tanakae</name>
    <name type="common">Tanaka's snailfish</name>
    <dbReference type="NCBI Taxonomy" id="230148"/>
    <lineage>
        <taxon>Eukaryota</taxon>
        <taxon>Metazoa</taxon>
        <taxon>Chordata</taxon>
        <taxon>Craniata</taxon>
        <taxon>Vertebrata</taxon>
        <taxon>Euteleostomi</taxon>
        <taxon>Actinopterygii</taxon>
        <taxon>Neopterygii</taxon>
        <taxon>Teleostei</taxon>
        <taxon>Neoteleostei</taxon>
        <taxon>Acanthomorphata</taxon>
        <taxon>Eupercaria</taxon>
        <taxon>Perciformes</taxon>
        <taxon>Cottioidei</taxon>
        <taxon>Cottales</taxon>
        <taxon>Liparidae</taxon>
        <taxon>Liparis</taxon>
    </lineage>
</organism>
<proteinExistence type="predicted"/>
<dbReference type="Proteomes" id="UP000314294">
    <property type="component" value="Unassembled WGS sequence"/>
</dbReference>
<evidence type="ECO:0000256" key="1">
    <source>
        <dbReference type="SAM" id="MobiDB-lite"/>
    </source>
</evidence>
<dbReference type="AlphaFoldDB" id="A0A4Z2FBA7"/>
<comment type="caution">
    <text evidence="2">The sequence shown here is derived from an EMBL/GenBank/DDBJ whole genome shotgun (WGS) entry which is preliminary data.</text>
</comment>
<sequence length="87" mass="9541">MRTITGTVENGVHVPLQLHRVQQLKLQNPRRAAQAAPVCEHAALQGIWLRTSLVGMAPESTSHASLKLPPERSISYPESNRAGSETY</sequence>
<evidence type="ECO:0000313" key="2">
    <source>
        <dbReference type="EMBL" id="TNN38215.1"/>
    </source>
</evidence>
<feature type="region of interest" description="Disordered" evidence="1">
    <location>
        <begin position="59"/>
        <end position="87"/>
    </location>
</feature>
<feature type="compositionally biased region" description="Polar residues" evidence="1">
    <location>
        <begin position="76"/>
        <end position="87"/>
    </location>
</feature>
<dbReference type="EMBL" id="SRLO01001393">
    <property type="protein sequence ID" value="TNN38215.1"/>
    <property type="molecule type" value="Genomic_DNA"/>
</dbReference>
<accession>A0A4Z2FBA7</accession>
<gene>
    <name evidence="2" type="ORF">EYF80_051614</name>
</gene>
<protein>
    <submittedName>
        <fullName evidence="2">Uncharacterized protein</fullName>
    </submittedName>
</protein>
<keyword evidence="3" id="KW-1185">Reference proteome</keyword>